<name>A0A517QK65_9PLAN</name>
<dbReference type="Proteomes" id="UP000315724">
    <property type="component" value="Chromosome"/>
</dbReference>
<accession>A0A517QK65</accession>
<dbReference type="OrthoDB" id="237405at2"/>
<protein>
    <recommendedName>
        <fullName evidence="4">Lactonase, 7-bladed beta-propeller</fullName>
    </recommendedName>
</protein>
<keyword evidence="1" id="KW-0732">Signal</keyword>
<keyword evidence="3" id="KW-1185">Reference proteome</keyword>
<reference evidence="2 3" key="1">
    <citation type="submission" date="2019-02" db="EMBL/GenBank/DDBJ databases">
        <title>Deep-cultivation of Planctomycetes and their phenomic and genomic characterization uncovers novel biology.</title>
        <authorList>
            <person name="Wiegand S."/>
            <person name="Jogler M."/>
            <person name="Boedeker C."/>
            <person name="Pinto D."/>
            <person name="Vollmers J."/>
            <person name="Rivas-Marin E."/>
            <person name="Kohn T."/>
            <person name="Peeters S.H."/>
            <person name="Heuer A."/>
            <person name="Rast P."/>
            <person name="Oberbeckmann S."/>
            <person name="Bunk B."/>
            <person name="Jeske O."/>
            <person name="Meyerdierks A."/>
            <person name="Storesund J.E."/>
            <person name="Kallscheuer N."/>
            <person name="Luecker S."/>
            <person name="Lage O.M."/>
            <person name="Pohl T."/>
            <person name="Merkel B.J."/>
            <person name="Hornburger P."/>
            <person name="Mueller R.-W."/>
            <person name="Bruemmer F."/>
            <person name="Labrenz M."/>
            <person name="Spormann A.M."/>
            <person name="Op den Camp H."/>
            <person name="Overmann J."/>
            <person name="Amann R."/>
            <person name="Jetten M.S.M."/>
            <person name="Mascher T."/>
            <person name="Medema M.H."/>
            <person name="Devos D.P."/>
            <person name="Kaster A.-K."/>
            <person name="Ovreas L."/>
            <person name="Rohde M."/>
            <person name="Galperin M.Y."/>
            <person name="Jogler C."/>
        </authorList>
    </citation>
    <scope>NUCLEOTIDE SEQUENCE [LARGE SCALE GENOMIC DNA]</scope>
    <source>
        <strain evidence="2 3">Mal48</strain>
    </source>
</reference>
<evidence type="ECO:0000313" key="3">
    <source>
        <dbReference type="Proteomes" id="UP000315724"/>
    </source>
</evidence>
<dbReference type="EMBL" id="CP036267">
    <property type="protein sequence ID" value="QDT32040.1"/>
    <property type="molecule type" value="Genomic_DNA"/>
</dbReference>
<dbReference type="PROSITE" id="PS51257">
    <property type="entry name" value="PROKAR_LIPOPROTEIN"/>
    <property type="match status" value="1"/>
</dbReference>
<feature type="signal peptide" evidence="1">
    <location>
        <begin position="1"/>
        <end position="21"/>
    </location>
</feature>
<sequence precursor="true">MRRSSLILTLGLLLACPPAYAADIYGLTPGNPDIKSAGPMAFGPSGILFIGDPMGASVFAVQTGEKKSSPAKAMHELEGVSAAIKDVLKADVKINDLAVNPESGTVYILVTAKGKGPALVKINGSEVKEVSLKNIPFAKKELSNAADDAVVKVGRREKNLRGESITDLAFVDGEVIVSGYRKGDSPSGVTAVVFPFNKADRGAGLEIYHGAHGKSEDYSAIRTFVPFIINGEANLLAGFVCTPLVKFPVSAVESSDKITGTTVAELGNRNRPLDMIVYEKDGKRFLLLSNSARGVMKISTEDIENQKPITSPVRNGDVAGQPFETVKSLTNVVQLDKLNDTHAVVLIADADQIDLKTVELP</sequence>
<evidence type="ECO:0000256" key="1">
    <source>
        <dbReference type="SAM" id="SignalP"/>
    </source>
</evidence>
<dbReference type="RefSeq" id="WP_145197056.1">
    <property type="nucleotide sequence ID" value="NZ_CP036267.1"/>
</dbReference>
<gene>
    <name evidence="2" type="ORF">Mal48_12800</name>
</gene>
<dbReference type="KEGG" id="tpol:Mal48_12800"/>
<proteinExistence type="predicted"/>
<dbReference type="AlphaFoldDB" id="A0A517QK65"/>
<evidence type="ECO:0000313" key="2">
    <source>
        <dbReference type="EMBL" id="QDT32040.1"/>
    </source>
</evidence>
<organism evidence="2 3">
    <name type="scientific">Thalassoglobus polymorphus</name>
    <dbReference type="NCBI Taxonomy" id="2527994"/>
    <lineage>
        <taxon>Bacteria</taxon>
        <taxon>Pseudomonadati</taxon>
        <taxon>Planctomycetota</taxon>
        <taxon>Planctomycetia</taxon>
        <taxon>Planctomycetales</taxon>
        <taxon>Planctomycetaceae</taxon>
        <taxon>Thalassoglobus</taxon>
    </lineage>
</organism>
<feature type="chain" id="PRO_5022072392" description="Lactonase, 7-bladed beta-propeller" evidence="1">
    <location>
        <begin position="22"/>
        <end position="361"/>
    </location>
</feature>
<evidence type="ECO:0008006" key="4">
    <source>
        <dbReference type="Google" id="ProtNLM"/>
    </source>
</evidence>